<evidence type="ECO:0000313" key="1">
    <source>
        <dbReference type="EMBL" id="MBL3677961.1"/>
    </source>
</evidence>
<accession>A0ABS1SC71</accession>
<dbReference type="EMBL" id="QYAC01000001">
    <property type="protein sequence ID" value="MBL3677961.1"/>
    <property type="molecule type" value="Genomic_DNA"/>
</dbReference>
<dbReference type="Gene3D" id="1.20.58.130">
    <property type="match status" value="1"/>
</dbReference>
<proteinExistence type="predicted"/>
<comment type="caution">
    <text evidence="1">The sequence shown here is derived from an EMBL/GenBank/DDBJ whole genome shotgun (WGS) entry which is preliminary data.</text>
</comment>
<reference evidence="1 2" key="1">
    <citation type="submission" date="2018-09" db="EMBL/GenBank/DDBJ databases">
        <title>Comparative genomics of Leucobacter spp.</title>
        <authorList>
            <person name="Reis A.C."/>
            <person name="Kolvenbach B.A."/>
            <person name="Corvini P.F.X."/>
            <person name="Nunes O.C."/>
        </authorList>
    </citation>
    <scope>NUCLEOTIDE SEQUENCE [LARGE SCALE GENOMIC DNA]</scope>
    <source>
        <strain evidence="1 2">TAN 31504</strain>
    </source>
</reference>
<sequence>MLTATVLGMLTFSTRTMTRTMTFLVDGIRGALDGLRGEMDGLRGVVEGLGQRIDRIGEEFRRENDEFRSEIRRENDGLRSEIRRELDGVREEITALREADSLTRTRITELHDATVQLRGDVNTLTHRVTFLEQSMTEGFASVERRFAQIGG</sequence>
<protein>
    <submittedName>
        <fullName evidence="1">Uncharacterized protein</fullName>
    </submittedName>
</protein>
<dbReference type="Proteomes" id="UP001645859">
    <property type="component" value="Unassembled WGS sequence"/>
</dbReference>
<evidence type="ECO:0000313" key="2">
    <source>
        <dbReference type="Proteomes" id="UP001645859"/>
    </source>
</evidence>
<keyword evidence="2" id="KW-1185">Reference proteome</keyword>
<organism evidence="1 2">
    <name type="scientific">Leucobacter chromiireducens subsp. solipictus</name>
    <dbReference type="NCBI Taxonomy" id="398235"/>
    <lineage>
        <taxon>Bacteria</taxon>
        <taxon>Bacillati</taxon>
        <taxon>Actinomycetota</taxon>
        <taxon>Actinomycetes</taxon>
        <taxon>Micrococcales</taxon>
        <taxon>Microbacteriaceae</taxon>
        <taxon>Leucobacter</taxon>
    </lineage>
</organism>
<name>A0ABS1SC71_9MICO</name>
<gene>
    <name evidence="1" type="ORF">D3230_01395</name>
</gene>